<dbReference type="EMBL" id="JAHOEP010000018">
    <property type="protein sequence ID" value="MBV3408306.1"/>
    <property type="molecule type" value="Genomic_DNA"/>
</dbReference>
<organism evidence="1 2">
    <name type="scientific">Segatella copri</name>
    <dbReference type="NCBI Taxonomy" id="165179"/>
    <lineage>
        <taxon>Bacteria</taxon>
        <taxon>Pseudomonadati</taxon>
        <taxon>Bacteroidota</taxon>
        <taxon>Bacteroidia</taxon>
        <taxon>Bacteroidales</taxon>
        <taxon>Prevotellaceae</taxon>
        <taxon>Segatella</taxon>
    </lineage>
</organism>
<sequence>MKSGEEWVKSAENLFTYVIYCVSVLYAEKVKSEELIAIFLPTVLLLK</sequence>
<dbReference type="AlphaFoldDB" id="A0AAW4NCM8"/>
<name>A0AAW4NCM8_9BACT</name>
<protein>
    <submittedName>
        <fullName evidence="1">Uncharacterized protein</fullName>
    </submittedName>
</protein>
<evidence type="ECO:0000313" key="2">
    <source>
        <dbReference type="Proteomes" id="UP001196316"/>
    </source>
</evidence>
<accession>A0AAW4NCM8</accession>
<evidence type="ECO:0000313" key="1">
    <source>
        <dbReference type="EMBL" id="MBV3408306.1"/>
    </source>
</evidence>
<gene>
    <name evidence="1" type="ORF">KSW80_07855</name>
</gene>
<proteinExistence type="predicted"/>
<dbReference type="Proteomes" id="UP001196316">
    <property type="component" value="Unassembled WGS sequence"/>
</dbReference>
<comment type="caution">
    <text evidence="1">The sequence shown here is derived from an EMBL/GenBank/DDBJ whole genome shotgun (WGS) entry which is preliminary data.</text>
</comment>
<reference evidence="1" key="1">
    <citation type="submission" date="2021-06" db="EMBL/GenBank/DDBJ databases">
        <title>Collection of gut derived symbiotic bacterial strains cultured from healthy donors.</title>
        <authorList>
            <person name="Lin H."/>
            <person name="Littmann E."/>
            <person name="Pamer E.G."/>
        </authorList>
    </citation>
    <scope>NUCLEOTIDE SEQUENCE</scope>
    <source>
        <strain evidence="1">MSK.21.60</strain>
    </source>
</reference>
<dbReference type="RefSeq" id="WP_153139051.1">
    <property type="nucleotide sequence ID" value="NZ_JAHOEK010000016.1"/>
</dbReference>